<comment type="caution">
    <text evidence="6">The sequence shown here is derived from an EMBL/GenBank/DDBJ whole genome shotgun (WGS) entry which is preliminary data.</text>
</comment>
<dbReference type="AlphaFoldDB" id="A0A2H6KI06"/>
<dbReference type="GO" id="GO:0005739">
    <property type="term" value="C:mitochondrion"/>
    <property type="evidence" value="ECO:0007669"/>
    <property type="project" value="TreeGrafter"/>
</dbReference>
<dbReference type="GO" id="GO:0050567">
    <property type="term" value="F:glutaminyl-tRNA synthase (glutamine-hydrolyzing) activity"/>
    <property type="evidence" value="ECO:0007669"/>
    <property type="project" value="TreeGrafter"/>
</dbReference>
<dbReference type="SUPFAM" id="SSF55931">
    <property type="entry name" value="Glutamine synthetase/guanido kinase"/>
    <property type="match status" value="1"/>
</dbReference>
<dbReference type="InterPro" id="IPR017958">
    <property type="entry name" value="Gln-tRNA_amidoTrfase_suB_CS"/>
</dbReference>
<gene>
    <name evidence="6" type="ORF">BOVATA_041170</name>
</gene>
<evidence type="ECO:0000259" key="5">
    <source>
        <dbReference type="Pfam" id="PF02934"/>
    </source>
</evidence>
<keyword evidence="3" id="KW-0067">ATP-binding</keyword>
<dbReference type="Proteomes" id="UP000236319">
    <property type="component" value="Unassembled WGS sequence"/>
</dbReference>
<evidence type="ECO:0000256" key="1">
    <source>
        <dbReference type="ARBA" id="ARBA00022598"/>
    </source>
</evidence>
<protein>
    <submittedName>
        <fullName evidence="6">Aspartyl glutamyl-tRNA amidotransferase subunit B</fullName>
    </submittedName>
</protein>
<dbReference type="InterPro" id="IPR006075">
    <property type="entry name" value="Asn/Gln-tRNA_Trfase_suB/E_cat"/>
</dbReference>
<evidence type="ECO:0000256" key="2">
    <source>
        <dbReference type="ARBA" id="ARBA00022741"/>
    </source>
</evidence>
<keyword evidence="2" id="KW-0547">Nucleotide-binding</keyword>
<proteinExistence type="predicted"/>
<dbReference type="RefSeq" id="XP_028868867.1">
    <property type="nucleotide sequence ID" value="XM_029013034.1"/>
</dbReference>
<dbReference type="PANTHER" id="PTHR11659:SF0">
    <property type="entry name" value="GLUTAMYL-TRNA(GLN) AMIDOTRANSFERASE SUBUNIT B, MITOCHONDRIAL"/>
    <property type="match status" value="1"/>
</dbReference>
<accession>A0A2H6KI06</accession>
<reference evidence="6 7" key="1">
    <citation type="journal article" date="2017" name="BMC Genomics">
        <title>Whole-genome assembly of Babesia ovata and comparative genomics between closely related pathogens.</title>
        <authorList>
            <person name="Yamagishi J."/>
            <person name="Asada M."/>
            <person name="Hakimi H."/>
            <person name="Tanaka T.Q."/>
            <person name="Sugimoto C."/>
            <person name="Kawazu S."/>
        </authorList>
    </citation>
    <scope>NUCLEOTIDE SEQUENCE [LARGE SCALE GENOMIC DNA]</scope>
    <source>
        <strain evidence="6 7">Miyake</strain>
    </source>
</reference>
<dbReference type="GO" id="GO:0005524">
    <property type="term" value="F:ATP binding"/>
    <property type="evidence" value="ECO:0007669"/>
    <property type="project" value="UniProtKB-KW"/>
</dbReference>
<organism evidence="6 7">
    <name type="scientific">Babesia ovata</name>
    <dbReference type="NCBI Taxonomy" id="189622"/>
    <lineage>
        <taxon>Eukaryota</taxon>
        <taxon>Sar</taxon>
        <taxon>Alveolata</taxon>
        <taxon>Apicomplexa</taxon>
        <taxon>Aconoidasida</taxon>
        <taxon>Piroplasmida</taxon>
        <taxon>Babesiidae</taxon>
        <taxon>Babesia</taxon>
    </lineage>
</organism>
<feature type="domain" description="Aspartyl/Glutamyl-tRNA(Gln) amidotransferase subunit B/E catalytic" evidence="5">
    <location>
        <begin position="220"/>
        <end position="499"/>
    </location>
</feature>
<dbReference type="VEuPathDB" id="PiroplasmaDB:BOVATA_041170"/>
<evidence type="ECO:0000313" key="7">
    <source>
        <dbReference type="Proteomes" id="UP000236319"/>
    </source>
</evidence>
<evidence type="ECO:0000256" key="3">
    <source>
        <dbReference type="ARBA" id="ARBA00022840"/>
    </source>
</evidence>
<dbReference type="OrthoDB" id="1722066at2759"/>
<keyword evidence="7" id="KW-1185">Reference proteome</keyword>
<dbReference type="GO" id="GO:0030956">
    <property type="term" value="C:glutamyl-tRNA(Gln) amidotransferase complex"/>
    <property type="evidence" value="ECO:0007669"/>
    <property type="project" value="TreeGrafter"/>
</dbReference>
<dbReference type="Pfam" id="PF02934">
    <property type="entry name" value="GatB_N"/>
    <property type="match status" value="1"/>
</dbReference>
<dbReference type="InterPro" id="IPR014746">
    <property type="entry name" value="Gln_synth/guanido_kin_cat_dom"/>
</dbReference>
<keyword evidence="1" id="KW-0436">Ligase</keyword>
<evidence type="ECO:0000256" key="4">
    <source>
        <dbReference type="ARBA" id="ARBA00022917"/>
    </source>
</evidence>
<keyword evidence="6" id="KW-0808">Transferase</keyword>
<dbReference type="GO" id="GO:0016740">
    <property type="term" value="F:transferase activity"/>
    <property type="evidence" value="ECO:0007669"/>
    <property type="project" value="UniProtKB-KW"/>
</dbReference>
<sequence>MASVLHSLVAVAYVVIYVGVSFGASVSGFSVTSTSSLLLSYPLASNFFVRRPASDSDNRAGPVSSALSPGFFVLFGQDATSRCVSPAYHGDVRFVAGVEAHIQLALPHKIFCDCPSTASCTSGLVDCGTSALNHEGNAGATIADGFPCVDLYKRLNSILATPGSDKSECDSNVPYFKNDCTISFDDYASMYNSRRKAARTVKDGCRPSAVNKNSIHDLSKFKCAICMGEVGALPLLSPLAILYGLSACNTFSCEPSSSVSFERKVYSYADLPKRYQLTQVSNPIGTNGRVLLSSGREIRIAHVHLEEDTARTLTMSDGSSLHDYNRSGVGLLEVVTEACEMTVEELVECCSKIYELSVRGGLSKGLMHEGNIRFDVNISLPSKGSNRIELKNLNSFRRIRRSVLQCLSSECLSAPPSSTAGVDTDTAQEKINRPNAWRDVMQRVLEDEPVQAATAPVGSTLGWSHESKDLEYQRKKSASALYLNIPDTNIPTISISKDLFSRVASSALSDDRPSLESLHDAYPSVPIDLLGVIQKSDERIGLFRQLCNAIGDHPFVAKWLVNYVIPVVSVSSVDVDQLCELLNGVYSKRLNVDTAKRILPDYLSSGMHFEEYLRCHELGLLDEPATREFVQQYMALHSAGHATNTADRKTLIRLVSDIVAASGHRLNYAMVRDLLAHPPVSG</sequence>
<dbReference type="GO" id="GO:0070681">
    <property type="term" value="P:glutaminyl-tRNAGln biosynthesis via transamidation"/>
    <property type="evidence" value="ECO:0007669"/>
    <property type="project" value="TreeGrafter"/>
</dbReference>
<name>A0A2H6KI06_9APIC</name>
<evidence type="ECO:0000313" key="6">
    <source>
        <dbReference type="EMBL" id="GBE62624.1"/>
    </source>
</evidence>
<keyword evidence="4" id="KW-0648">Protein biosynthesis</keyword>
<dbReference type="GO" id="GO:0032543">
    <property type="term" value="P:mitochondrial translation"/>
    <property type="evidence" value="ECO:0007669"/>
    <property type="project" value="TreeGrafter"/>
</dbReference>
<dbReference type="EMBL" id="BDSA01000006">
    <property type="protein sequence ID" value="GBE62624.1"/>
    <property type="molecule type" value="Genomic_DNA"/>
</dbReference>
<dbReference type="InterPro" id="IPR017959">
    <property type="entry name" value="Asn/Gln-tRNA_amidoTrfase_suB/E"/>
</dbReference>
<dbReference type="PROSITE" id="PS01234">
    <property type="entry name" value="GATB"/>
    <property type="match status" value="1"/>
</dbReference>
<dbReference type="PANTHER" id="PTHR11659">
    <property type="entry name" value="GLUTAMYL-TRNA GLN AMIDOTRANSFERASE SUBUNIT B MITOCHONDRIAL AND PROKARYOTIC PET112-RELATED"/>
    <property type="match status" value="1"/>
</dbReference>
<dbReference type="GeneID" id="39876394"/>